<feature type="region of interest" description="Disordered" evidence="4">
    <location>
        <begin position="619"/>
        <end position="638"/>
    </location>
</feature>
<name>A0A1S4EV45_AEDAE</name>
<feature type="region of interest" description="Disordered" evidence="4">
    <location>
        <begin position="866"/>
        <end position="886"/>
    </location>
</feature>
<feature type="region of interest" description="Disordered" evidence="4">
    <location>
        <begin position="1"/>
        <end position="171"/>
    </location>
</feature>
<evidence type="ECO:0000256" key="1">
    <source>
        <dbReference type="ARBA" id="ARBA00004123"/>
    </source>
</evidence>
<dbReference type="GO" id="GO:0010997">
    <property type="term" value="F:anaphase-promoting complex binding"/>
    <property type="evidence" value="ECO:0007669"/>
    <property type="project" value="TreeGrafter"/>
</dbReference>
<dbReference type="VEuPathDB" id="VectorBase:AAEL000154"/>
<evidence type="ECO:0000256" key="3">
    <source>
        <dbReference type="ARBA" id="ARBA00023242"/>
    </source>
</evidence>
<feature type="compositionally biased region" description="Polar residues" evidence="4">
    <location>
        <begin position="73"/>
        <end position="102"/>
    </location>
</feature>
<feature type="compositionally biased region" description="Basic and acidic residues" evidence="4">
    <location>
        <begin position="399"/>
        <end position="417"/>
    </location>
</feature>
<comment type="subcellular location">
    <subcellularLocation>
        <location evidence="1">Nucleus</location>
    </subcellularLocation>
</comment>
<dbReference type="PANTHER" id="PTHR14396:SF10">
    <property type="entry name" value="CLASPIN"/>
    <property type="match status" value="1"/>
</dbReference>
<feature type="compositionally biased region" description="Low complexity" evidence="4">
    <location>
        <begin position="195"/>
        <end position="204"/>
    </location>
</feature>
<feature type="compositionally biased region" description="Basic and acidic residues" evidence="4">
    <location>
        <begin position="221"/>
        <end position="237"/>
    </location>
</feature>
<feature type="region of interest" description="Disordered" evidence="4">
    <location>
        <begin position="190"/>
        <end position="321"/>
    </location>
</feature>
<dbReference type="InParanoid" id="A0A1S4EV45"/>
<dbReference type="Proteomes" id="UP000008820">
    <property type="component" value="Chromosome 1"/>
</dbReference>
<keyword evidence="6" id="KW-1185">Reference proteome</keyword>
<feature type="compositionally biased region" description="Acidic residues" evidence="4">
    <location>
        <begin position="720"/>
        <end position="735"/>
    </location>
</feature>
<feature type="region of interest" description="Disordered" evidence="4">
    <location>
        <begin position="385"/>
        <end position="462"/>
    </location>
</feature>
<feature type="region of interest" description="Disordered" evidence="4">
    <location>
        <begin position="1299"/>
        <end position="1342"/>
    </location>
</feature>
<reference evidence="5" key="2">
    <citation type="submission" date="2020-05" db="UniProtKB">
        <authorList>
            <consortium name="EnsemblMetazoa"/>
        </authorList>
    </citation>
    <scope>IDENTIFICATION</scope>
    <source>
        <strain evidence="5">LVP_AGWG</strain>
    </source>
</reference>
<feature type="compositionally biased region" description="Basic and acidic residues" evidence="4">
    <location>
        <begin position="662"/>
        <end position="673"/>
    </location>
</feature>
<dbReference type="InterPro" id="IPR024146">
    <property type="entry name" value="Claspin"/>
</dbReference>
<dbReference type="GO" id="GO:0007095">
    <property type="term" value="P:mitotic G2 DNA damage checkpoint signaling"/>
    <property type="evidence" value="ECO:0007669"/>
    <property type="project" value="TreeGrafter"/>
</dbReference>
<dbReference type="PANTHER" id="PTHR14396">
    <property type="entry name" value="CLASPIN"/>
    <property type="match status" value="1"/>
</dbReference>
<evidence type="ECO:0000256" key="4">
    <source>
        <dbReference type="SAM" id="MobiDB-lite"/>
    </source>
</evidence>
<feature type="compositionally biased region" description="Polar residues" evidence="4">
    <location>
        <begin position="1"/>
        <end position="14"/>
    </location>
</feature>
<feature type="compositionally biased region" description="Basic and acidic residues" evidence="4">
    <location>
        <begin position="789"/>
        <end position="805"/>
    </location>
</feature>
<dbReference type="GO" id="GO:0033314">
    <property type="term" value="P:mitotic DNA replication checkpoint signaling"/>
    <property type="evidence" value="ECO:0007669"/>
    <property type="project" value="TreeGrafter"/>
</dbReference>
<feature type="compositionally biased region" description="Basic and acidic residues" evidence="4">
    <location>
        <begin position="16"/>
        <end position="29"/>
    </location>
</feature>
<keyword evidence="2" id="KW-0597">Phosphoprotein</keyword>
<dbReference type="OrthoDB" id="5859781at2759"/>
<feature type="compositionally biased region" description="Basic and acidic residues" evidence="4">
    <location>
        <begin position="758"/>
        <end position="771"/>
    </location>
</feature>
<feature type="compositionally biased region" description="Acidic residues" evidence="4">
    <location>
        <begin position="674"/>
        <end position="710"/>
    </location>
</feature>
<feature type="compositionally biased region" description="Polar residues" evidence="4">
    <location>
        <begin position="871"/>
        <end position="886"/>
    </location>
</feature>
<gene>
    <name evidence="5" type="primary">5567785</name>
</gene>
<organism evidence="5 6">
    <name type="scientific">Aedes aegypti</name>
    <name type="common">Yellowfever mosquito</name>
    <name type="synonym">Culex aegypti</name>
    <dbReference type="NCBI Taxonomy" id="7159"/>
    <lineage>
        <taxon>Eukaryota</taxon>
        <taxon>Metazoa</taxon>
        <taxon>Ecdysozoa</taxon>
        <taxon>Arthropoda</taxon>
        <taxon>Hexapoda</taxon>
        <taxon>Insecta</taxon>
        <taxon>Pterygota</taxon>
        <taxon>Neoptera</taxon>
        <taxon>Endopterygota</taxon>
        <taxon>Diptera</taxon>
        <taxon>Nematocera</taxon>
        <taxon>Culicoidea</taxon>
        <taxon>Culicidae</taxon>
        <taxon>Culicinae</taxon>
        <taxon>Aedini</taxon>
        <taxon>Aedes</taxon>
        <taxon>Stegomyia</taxon>
    </lineage>
</organism>
<dbReference type="GO" id="GO:0005634">
    <property type="term" value="C:nucleus"/>
    <property type="evidence" value="ECO:0007669"/>
    <property type="project" value="UniProtKB-SubCell"/>
</dbReference>
<dbReference type="FunCoup" id="A0A1S4EV45">
    <property type="interactions" value="817"/>
</dbReference>
<feature type="compositionally biased region" description="Acidic residues" evidence="4">
    <location>
        <begin position="743"/>
        <end position="757"/>
    </location>
</feature>
<evidence type="ECO:0000313" key="6">
    <source>
        <dbReference type="Proteomes" id="UP000008820"/>
    </source>
</evidence>
<feature type="compositionally biased region" description="Acidic residues" evidence="4">
    <location>
        <begin position="962"/>
        <end position="972"/>
    </location>
</feature>
<feature type="compositionally biased region" description="Acidic residues" evidence="4">
    <location>
        <begin position="987"/>
        <end position="1026"/>
    </location>
</feature>
<reference evidence="5 6" key="1">
    <citation type="submission" date="2017-06" db="EMBL/GenBank/DDBJ databases">
        <title>Aedes aegypti genome working group (AGWG) sequencing and assembly.</title>
        <authorList>
            <consortium name="Aedes aegypti Genome Working Group (AGWG)"/>
            <person name="Matthews B.J."/>
        </authorList>
    </citation>
    <scope>NUCLEOTIDE SEQUENCE [LARGE SCALE GENOMIC DNA]</scope>
    <source>
        <strain evidence="5 6">LVP_AGWG</strain>
    </source>
</reference>
<proteinExistence type="predicted"/>
<keyword evidence="3" id="KW-0539">Nucleus</keyword>
<sequence length="1342" mass="149290">MDEDSNQSSRSSNPHIDLHDEESKHRESDSQMTLTYGGSDSDLNDNDTLRLEDSDDEEEQCSAEQEQPKAESGTINETGSSNDPQSITVSQVGMEPSNGQNEGSEKPSTFDDSNDEEDKSPNIRSRKKISQLIDTDSEEEQTRSSAPAKKVSNIIDSDDGSEQSDKDQLKKQNAEIDAIGEKIETSMSRFKSLIDSDSASPANDSDGETKTQKKKKLKTKKERDQGKTNAKKGDPKDLLSSLNLDFSDDESRPAASDGDNSSGSQNSGSGSETDDRRQKKHKSKNSSHDKPQRMSAKAAMEQMQVIQSESQRMAREAAISVPYHRPKQHTLQEFLSRRTILKPVVSKASAANVSMGRRKAAAAIKMTPEQLAAYAKQLEEREKEALEFFKSESDEDTNEQEKPEKGEQPDVEMKPAEEGTPIDKAMVPASSEGNKHDTNDPVSTEGDVIVNASNGDEPASVAIAPMDTELVESLRVSDTEDDALDALVNKTSENVESLLASQVEPENIQAPADNEPVAGPSNQKPVIDYDPFPEPTPSKLAQIKAELLMEGSFKACPALTGDPDMMIDLDTGDVLPKTPSGPELLLQRFVKCSGKKAHKATSVDILSTDKGVVEMNTVKLDLEQEERDPNGKEPVPGAAYMKLKQSLWEKMEQARRNSLLKKQQETQSVKKIDDDEEDEEEALIADGGLAEDDDEDETECNDNDDDDEEEVSKSKRCDLLDDEAEVDEDDEEDDGALVNQAAECEESNEESSDEDSEQESKDESAIPDKEKRKSRIIAAFEDSDEEVLEKESKANETKTVERTTTEELFSTLEGNEKFTLSDRNNLETGENMTLLWKDTEEQESANAHADDEDLLALCSGRFEATQARPPLSNSESIATTQAMTTPSDFILTESDRMTAESEQPITTAALFTQHGNQQVDDGELIALCSGTFATQRQTSDLEAEQPLPSEVTTNGKLVIASSDEENLQQDEEEKTKKKRKRRKLNISDDEESEMESEADEIGDADDGEVAEDEDEPERFVDYDSEENEVEVVLTKKDKEKVAKTFVENEAELSESEWGSADEDEKDLDRYDIELGDEEKFDQEKLQEELERIHMRRILEQDKKEVKTLQDMFFEDEEKDGVGRERQFRWRNVETTFTLDYDNKGKDEQKAEGEESDGETEAQWRKMRFEREMLLKEKKIDLDSIDLSGSLGDQSVQEDVENNPIADNQSTLVMKRKLTVVRQIKTVEASNKPQESCFLIKQSTSLLGNSKASFLTRDSETLKRLANLAKVNPETEGLNTATAGKGRNFVFTAVSPAVDKMGSKRSSDAAELNESNSSAKKVKTTDESPKAESKKRLLLAQLM</sequence>
<evidence type="ECO:0000256" key="2">
    <source>
        <dbReference type="ARBA" id="ARBA00022553"/>
    </source>
</evidence>
<feature type="region of interest" description="Disordered" evidence="4">
    <location>
        <begin position="936"/>
        <end position="1026"/>
    </location>
</feature>
<feature type="region of interest" description="Disordered" evidence="4">
    <location>
        <begin position="502"/>
        <end position="535"/>
    </location>
</feature>
<evidence type="ECO:0000313" key="5">
    <source>
        <dbReference type="EnsemblMetazoa" id="AAEL000154-PA"/>
    </source>
</evidence>
<feature type="compositionally biased region" description="Basic and acidic residues" evidence="4">
    <location>
        <begin position="1322"/>
        <end position="1334"/>
    </location>
</feature>
<feature type="compositionally biased region" description="Basic and acidic residues" evidence="4">
    <location>
        <begin position="1140"/>
        <end position="1152"/>
    </location>
</feature>
<accession>A0A1S4EV45</accession>
<feature type="region of interest" description="Disordered" evidence="4">
    <location>
        <begin position="656"/>
        <end position="807"/>
    </location>
</feature>
<feature type="compositionally biased region" description="Low complexity" evidence="4">
    <location>
        <begin position="256"/>
        <end position="271"/>
    </location>
</feature>
<dbReference type="EnsemblMetazoa" id="AAEL000154-RA">
    <property type="protein sequence ID" value="AAEL000154-PA"/>
    <property type="gene ID" value="AAEL000154"/>
</dbReference>
<feature type="region of interest" description="Disordered" evidence="4">
    <location>
        <begin position="1140"/>
        <end position="1162"/>
    </location>
</feature>
<protein>
    <submittedName>
        <fullName evidence="5">Uncharacterized protein</fullName>
    </submittedName>
</protein>